<dbReference type="OrthoDB" id="2241695at2"/>
<dbReference type="KEGG" id="edu:LIU_06520"/>
<reference evidence="3 5" key="1">
    <citation type="submission" date="2017-09" db="EMBL/GenBank/DDBJ databases">
        <title>FDA dAtabase for Regulatory Grade micrObial Sequences (FDA-ARGOS): Supporting development and validation of Infectious Disease Dx tests.</title>
        <authorList>
            <person name="Minogue T."/>
            <person name="Wolcott M."/>
            <person name="Wasieloski L."/>
            <person name="Aguilar W."/>
            <person name="Moore D."/>
            <person name="Tallon L.J."/>
            <person name="Sadzewicz L."/>
            <person name="Ott S."/>
            <person name="Zhao X."/>
            <person name="Nagaraj S."/>
            <person name="Vavikolanu K."/>
            <person name="Aluvathingal J."/>
            <person name="Nadendla S."/>
            <person name="Sichtig H."/>
        </authorList>
    </citation>
    <scope>NUCLEOTIDE SEQUENCE [LARGE SCALE GENOMIC DNA]</scope>
    <source>
        <strain evidence="3 5">FDAARGOS_396</strain>
    </source>
</reference>
<dbReference type="Pfam" id="PF09911">
    <property type="entry name" value="DUF2140"/>
    <property type="match status" value="1"/>
</dbReference>
<dbReference type="EMBL" id="PDEB01000004">
    <property type="protein sequence ID" value="PEH44411.1"/>
    <property type="molecule type" value="Genomic_DNA"/>
</dbReference>
<accession>A0A2A7SLI8</accession>
<dbReference type="RefSeq" id="WP_005878533.1">
    <property type="nucleotide sequence ID" value="NZ_CABGIQ010000002.1"/>
</dbReference>
<dbReference type="InterPro" id="IPR018672">
    <property type="entry name" value="DUF2140"/>
</dbReference>
<protein>
    <submittedName>
        <fullName evidence="3">DUF2140 domain-containing protein</fullName>
    </submittedName>
    <submittedName>
        <fullName evidence="4">YfaA</fullName>
    </submittedName>
</protein>
<evidence type="ECO:0000313" key="3">
    <source>
        <dbReference type="EMBL" id="PEH44411.1"/>
    </source>
</evidence>
<dbReference type="Proteomes" id="UP000254070">
    <property type="component" value="Unassembled WGS sequence"/>
</dbReference>
<reference evidence="4 6" key="2">
    <citation type="submission" date="2018-06" db="EMBL/GenBank/DDBJ databases">
        <authorList>
            <consortium name="Pathogen Informatics"/>
            <person name="Doyle S."/>
        </authorList>
    </citation>
    <scope>NUCLEOTIDE SEQUENCE [LARGE SCALE GENOMIC DNA]</scope>
    <source>
        <strain evidence="4 6">NCTC8129</strain>
    </source>
</reference>
<dbReference type="AlphaFoldDB" id="A0A2A7SLI8"/>
<sequence length="232" mass="27090">MEKRSKDVSTESKKKNYWKFAFLILLGIVLGSSIFLGTRIFANREPEFAKVPEITERQGDPVLTINTNKEKVNQMISFFLSDYQKDQDIQYKFYLENEAMLNGTFEVLGFPINFYLYFDPYVMENGNVQLKARSLSIGTLSLPIKDVMNMIKRNYKLPDWIEINTDELTIMLRLDQFRMQNGMYIKANKIDLVNDDIRFSLYLPKDTKQKSTKESTNEKTTDSKSTTQSSKQ</sequence>
<evidence type="ECO:0000313" key="5">
    <source>
        <dbReference type="Proteomes" id="UP000220669"/>
    </source>
</evidence>
<feature type="transmembrane region" description="Helical" evidence="2">
    <location>
        <begin position="20"/>
        <end position="42"/>
    </location>
</feature>
<organism evidence="3 5">
    <name type="scientific">Enterococcus durans</name>
    <dbReference type="NCBI Taxonomy" id="53345"/>
    <lineage>
        <taxon>Bacteria</taxon>
        <taxon>Bacillati</taxon>
        <taxon>Bacillota</taxon>
        <taxon>Bacilli</taxon>
        <taxon>Lactobacillales</taxon>
        <taxon>Enterococcaceae</taxon>
        <taxon>Enterococcus</taxon>
    </lineage>
</organism>
<gene>
    <name evidence="3" type="ORF">CRM96_05075</name>
    <name evidence="4" type="ORF">NCTC8129_02122</name>
</gene>
<keyword evidence="2" id="KW-0812">Transmembrane</keyword>
<feature type="region of interest" description="Disordered" evidence="1">
    <location>
        <begin position="207"/>
        <end position="232"/>
    </location>
</feature>
<dbReference type="Proteomes" id="UP000220669">
    <property type="component" value="Unassembled WGS sequence"/>
</dbReference>
<evidence type="ECO:0000256" key="2">
    <source>
        <dbReference type="SAM" id="Phobius"/>
    </source>
</evidence>
<proteinExistence type="predicted"/>
<keyword evidence="2" id="KW-1133">Transmembrane helix</keyword>
<evidence type="ECO:0000313" key="6">
    <source>
        <dbReference type="Proteomes" id="UP000254070"/>
    </source>
</evidence>
<keyword evidence="2" id="KW-0472">Membrane</keyword>
<name>A0A2A7SLI8_9ENTE</name>
<evidence type="ECO:0000313" key="4">
    <source>
        <dbReference type="EMBL" id="STP29891.1"/>
    </source>
</evidence>
<feature type="compositionally biased region" description="Low complexity" evidence="1">
    <location>
        <begin position="223"/>
        <end position="232"/>
    </location>
</feature>
<dbReference type="GeneID" id="56743692"/>
<dbReference type="EMBL" id="UGIF01000002">
    <property type="protein sequence ID" value="STP29891.1"/>
    <property type="molecule type" value="Genomic_DNA"/>
</dbReference>
<evidence type="ECO:0000256" key="1">
    <source>
        <dbReference type="SAM" id="MobiDB-lite"/>
    </source>
</evidence>
<feature type="compositionally biased region" description="Basic and acidic residues" evidence="1">
    <location>
        <begin position="207"/>
        <end position="222"/>
    </location>
</feature>